<dbReference type="CDD" id="cd13585">
    <property type="entry name" value="PBP2_TMBP_like"/>
    <property type="match status" value="1"/>
</dbReference>
<keyword evidence="1" id="KW-0732">Signal</keyword>
<dbReference type="Proteomes" id="UP000675781">
    <property type="component" value="Unassembled WGS sequence"/>
</dbReference>
<gene>
    <name evidence="2" type="ORF">KDL01_09725</name>
</gene>
<accession>A0A941EM81</accession>
<organism evidence="2 3">
    <name type="scientific">Actinospica durhamensis</name>
    <dbReference type="NCBI Taxonomy" id="1508375"/>
    <lineage>
        <taxon>Bacteria</taxon>
        <taxon>Bacillati</taxon>
        <taxon>Actinomycetota</taxon>
        <taxon>Actinomycetes</taxon>
        <taxon>Catenulisporales</taxon>
        <taxon>Actinospicaceae</taxon>
        <taxon>Actinospica</taxon>
    </lineage>
</organism>
<evidence type="ECO:0000313" key="3">
    <source>
        <dbReference type="Proteomes" id="UP000675781"/>
    </source>
</evidence>
<dbReference type="SUPFAM" id="SSF53850">
    <property type="entry name" value="Periplasmic binding protein-like II"/>
    <property type="match status" value="1"/>
</dbReference>
<dbReference type="AlphaFoldDB" id="A0A941EM81"/>
<sequence>MHKTARHHRFAALAAVIAAALALSSCSSSSGGGGSSSPTGSISGQTITYWASDQGSSIADDVQVLTPELNAFTKQTGVKVDLQVIGWNDLLNRILAATASGQGPDVVNIGNTWSASLQATGAFLPITSQIMSQIGDTGRFLPGALAATGAAGKPPVGVPIYSTAYGLYYNKVEFAAAGITSAPTTWEQLIADGQKLTHGSQWGLTLEAAQTPENAHAAFVFSEQQGGSWFDSSGNPTFTTPANVAAIKELVGFMGTDKITNPSDAENSNGTEALQEFASGKAAMLMWQPAGANLAKYGMQSSAYGVAPLPFPATAPAGAQHIDSMVGGINLSVFANTKHEAAALAFVKFMTSQQTEISLNKTYGSLPSVTDAYTDPAFQTADDKVFQNVLASSATAMPEIAQESQFETVIGAALKTLYADAASGTAITDSLIQSTLNSAQQQMAAGG</sequence>
<protein>
    <submittedName>
        <fullName evidence="2">Sugar ABC transporter substrate-binding protein</fullName>
    </submittedName>
</protein>
<dbReference type="PROSITE" id="PS51257">
    <property type="entry name" value="PROKAR_LIPOPROTEIN"/>
    <property type="match status" value="1"/>
</dbReference>
<dbReference type="Pfam" id="PF01547">
    <property type="entry name" value="SBP_bac_1"/>
    <property type="match status" value="1"/>
</dbReference>
<name>A0A941EM81_9ACTN</name>
<dbReference type="PANTHER" id="PTHR43649">
    <property type="entry name" value="ARABINOSE-BINDING PROTEIN-RELATED"/>
    <property type="match status" value="1"/>
</dbReference>
<dbReference type="RefSeq" id="WP_212528065.1">
    <property type="nucleotide sequence ID" value="NZ_JAGSOG010000033.1"/>
</dbReference>
<feature type="chain" id="PRO_5038338186" evidence="1">
    <location>
        <begin position="31"/>
        <end position="447"/>
    </location>
</feature>
<reference evidence="2" key="1">
    <citation type="submission" date="2021-04" db="EMBL/GenBank/DDBJ databases">
        <title>Genome based classification of Actinospica acidithermotolerans sp. nov., an actinobacterium isolated from an Indonesian hot spring.</title>
        <authorList>
            <person name="Kusuma A.B."/>
            <person name="Putra K.E."/>
            <person name="Nafisah S."/>
            <person name="Loh J."/>
            <person name="Nouioui I."/>
            <person name="Goodfellow M."/>
        </authorList>
    </citation>
    <scope>NUCLEOTIDE SEQUENCE</scope>
    <source>
        <strain evidence="2">CSCA 57</strain>
    </source>
</reference>
<keyword evidence="3" id="KW-1185">Reference proteome</keyword>
<proteinExistence type="predicted"/>
<dbReference type="InterPro" id="IPR050490">
    <property type="entry name" value="Bact_solute-bd_prot1"/>
</dbReference>
<dbReference type="InterPro" id="IPR006059">
    <property type="entry name" value="SBP"/>
</dbReference>
<feature type="signal peptide" evidence="1">
    <location>
        <begin position="1"/>
        <end position="30"/>
    </location>
</feature>
<dbReference type="Gene3D" id="3.40.190.10">
    <property type="entry name" value="Periplasmic binding protein-like II"/>
    <property type="match status" value="2"/>
</dbReference>
<evidence type="ECO:0000313" key="2">
    <source>
        <dbReference type="EMBL" id="MBR7833545.1"/>
    </source>
</evidence>
<evidence type="ECO:0000256" key="1">
    <source>
        <dbReference type="SAM" id="SignalP"/>
    </source>
</evidence>
<dbReference type="EMBL" id="JAGSOG010000033">
    <property type="protein sequence ID" value="MBR7833545.1"/>
    <property type="molecule type" value="Genomic_DNA"/>
</dbReference>
<comment type="caution">
    <text evidence="2">The sequence shown here is derived from an EMBL/GenBank/DDBJ whole genome shotgun (WGS) entry which is preliminary data.</text>
</comment>
<dbReference type="PANTHER" id="PTHR43649:SF12">
    <property type="entry name" value="DIACETYLCHITOBIOSE BINDING PROTEIN DASA"/>
    <property type="match status" value="1"/>
</dbReference>